<feature type="active site" evidence="16">
    <location>
        <position position="250"/>
    </location>
</feature>
<dbReference type="InterPro" id="IPR006626">
    <property type="entry name" value="PbH1"/>
</dbReference>
<dbReference type="InterPro" id="IPR012334">
    <property type="entry name" value="Pectin_lyas_fold"/>
</dbReference>
<evidence type="ECO:0000256" key="8">
    <source>
        <dbReference type="ARBA" id="ARBA00023180"/>
    </source>
</evidence>
<evidence type="ECO:0000256" key="10">
    <source>
        <dbReference type="ARBA" id="ARBA00023295"/>
    </source>
</evidence>
<dbReference type="PANTHER" id="PTHR31736:SF12">
    <property type="entry name" value="EXO-POLYGALACTURONASE, PUTATIVE-RELATED"/>
    <property type="match status" value="1"/>
</dbReference>
<dbReference type="Gene3D" id="2.160.20.10">
    <property type="entry name" value="Single-stranded right-handed beta-helix, Pectin lyase-like"/>
    <property type="match status" value="1"/>
</dbReference>
<dbReference type="PANTHER" id="PTHR31736">
    <property type="match status" value="1"/>
</dbReference>
<evidence type="ECO:0000256" key="1">
    <source>
        <dbReference type="ARBA" id="ARBA00004613"/>
    </source>
</evidence>
<dbReference type="OrthoDB" id="187139at2759"/>
<comment type="function">
    <text evidence="13">Specific in hydrolyzing the terminal glycosidic bond of polygalacturonic acid and oligogalacturonates.</text>
</comment>
<evidence type="ECO:0000256" key="4">
    <source>
        <dbReference type="ARBA" id="ARBA00022729"/>
    </source>
</evidence>
<dbReference type="EMBL" id="ML769432">
    <property type="protein sequence ID" value="KAE9402726.1"/>
    <property type="molecule type" value="Genomic_DNA"/>
</dbReference>
<gene>
    <name evidence="19" type="ORF">BT96DRAFT_538085</name>
</gene>
<dbReference type="Pfam" id="PF00295">
    <property type="entry name" value="Glyco_hydro_28"/>
    <property type="match status" value="1"/>
</dbReference>
<keyword evidence="10 17" id="KW-0326">Glycosidase</keyword>
<dbReference type="GO" id="GO:0005576">
    <property type="term" value="C:extracellular region"/>
    <property type="evidence" value="ECO:0007669"/>
    <property type="project" value="UniProtKB-SubCell"/>
</dbReference>
<comment type="similarity">
    <text evidence="2 17">Belongs to the glycosyl hydrolase 28 family.</text>
</comment>
<dbReference type="SMART" id="SM00710">
    <property type="entry name" value="PbH1"/>
    <property type="match status" value="6"/>
</dbReference>
<evidence type="ECO:0000256" key="11">
    <source>
        <dbReference type="ARBA" id="ARBA00023316"/>
    </source>
</evidence>
<evidence type="ECO:0000256" key="12">
    <source>
        <dbReference type="ARBA" id="ARBA00023326"/>
    </source>
</evidence>
<dbReference type="PROSITE" id="PS00502">
    <property type="entry name" value="POLYGALACTURONASE"/>
    <property type="match status" value="1"/>
</dbReference>
<dbReference type="GO" id="GO:0004650">
    <property type="term" value="F:polygalacturonase activity"/>
    <property type="evidence" value="ECO:0007669"/>
    <property type="project" value="InterPro"/>
</dbReference>
<dbReference type="InterPro" id="IPR000743">
    <property type="entry name" value="Glyco_hydro_28"/>
</dbReference>
<evidence type="ECO:0000256" key="14">
    <source>
        <dbReference type="ARBA" id="ARBA00038933"/>
    </source>
</evidence>
<dbReference type="GO" id="GO:0071555">
    <property type="term" value="P:cell wall organization"/>
    <property type="evidence" value="ECO:0007669"/>
    <property type="project" value="UniProtKB-KW"/>
</dbReference>
<sequence length="408" mass="43420">MRRISFTLISLLAWSVSVLDLVSADEKAGHGADACTLTALGPGKDDAHRFLAASTSCATVTIPEDTTLNISTRLNMTNVSNLKIDLQGTIRFNPDIPYWSGPEGFFIPFQNQTTFWMLGGENIVLSGGGTLDGAGQAWYDAFATNATLLRPIILTLSGATNALVENIHLINSPEWFHLVQDSQNVLFNNISISAVSTSVNFIANTDGWDIYRSNNVTIQNSNINNGDDCVSFKPNSTNIFVSNLNCNGSHGISVGSLGQFSGVFDIVQNVTAVNVQMANAENGARIKAFAGSGVGSGMVQNITFENFIIINTQAPMVIDQCYETTAAACVEFPSNVFIQDVVFTNISGTGSESDVATLDCSPGLRCSNIVVNNVADLTGLDGSKIYECQNVNITGNDASLFGNCTVTS</sequence>
<keyword evidence="7" id="KW-1015">Disulfide bond</keyword>
<comment type="catalytic activity">
    <reaction evidence="15">
        <text>[(1-&gt;4)-alpha-D-galacturonosyl](n) + H2O = alpha-D-galacturonate + [(1-&gt;4)-alpha-D-galacturonosyl](n-1)</text>
        <dbReference type="Rhea" id="RHEA:14117"/>
        <dbReference type="Rhea" id="RHEA-COMP:14570"/>
        <dbReference type="Rhea" id="RHEA-COMP:14572"/>
        <dbReference type="ChEBI" id="CHEBI:15377"/>
        <dbReference type="ChEBI" id="CHEBI:58658"/>
        <dbReference type="ChEBI" id="CHEBI:140523"/>
        <dbReference type="EC" id="3.2.1.67"/>
    </reaction>
</comment>
<evidence type="ECO:0000256" key="13">
    <source>
        <dbReference type="ARBA" id="ARBA00037312"/>
    </source>
</evidence>
<keyword evidence="12" id="KW-0624">Polysaccharide degradation</keyword>
<name>A0A6A4HWY0_9AGAR</name>
<evidence type="ECO:0000313" key="19">
    <source>
        <dbReference type="EMBL" id="KAE9402726.1"/>
    </source>
</evidence>
<accession>A0A6A4HWY0</accession>
<evidence type="ECO:0000256" key="17">
    <source>
        <dbReference type="RuleBase" id="RU361169"/>
    </source>
</evidence>
<keyword evidence="6 17" id="KW-0378">Hydrolase</keyword>
<keyword evidence="19" id="KW-0456">Lyase</keyword>
<keyword evidence="3" id="KW-0964">Secreted</keyword>
<evidence type="ECO:0000256" key="7">
    <source>
        <dbReference type="ARBA" id="ARBA00023157"/>
    </source>
</evidence>
<dbReference type="AlphaFoldDB" id="A0A6A4HWY0"/>
<feature type="chain" id="PRO_5025550535" description="galacturonan 1,4-alpha-galacturonidase" evidence="18">
    <location>
        <begin position="25"/>
        <end position="408"/>
    </location>
</feature>
<keyword evidence="5" id="KW-0677">Repeat</keyword>
<dbReference type="Proteomes" id="UP000799118">
    <property type="component" value="Unassembled WGS sequence"/>
</dbReference>
<evidence type="ECO:0000256" key="15">
    <source>
        <dbReference type="ARBA" id="ARBA00048766"/>
    </source>
</evidence>
<dbReference type="InterPro" id="IPR011050">
    <property type="entry name" value="Pectin_lyase_fold/virulence"/>
</dbReference>
<reference evidence="19" key="1">
    <citation type="journal article" date="2019" name="Environ. Microbiol.">
        <title>Fungal ecological strategies reflected in gene transcription - a case study of two litter decomposers.</title>
        <authorList>
            <person name="Barbi F."/>
            <person name="Kohler A."/>
            <person name="Barry K."/>
            <person name="Baskaran P."/>
            <person name="Daum C."/>
            <person name="Fauchery L."/>
            <person name="Ihrmark K."/>
            <person name="Kuo A."/>
            <person name="LaButti K."/>
            <person name="Lipzen A."/>
            <person name="Morin E."/>
            <person name="Grigoriev I.V."/>
            <person name="Henrissat B."/>
            <person name="Lindahl B."/>
            <person name="Martin F."/>
        </authorList>
    </citation>
    <scope>NUCLEOTIDE SEQUENCE</scope>
    <source>
        <strain evidence="19">JB14</strain>
    </source>
</reference>
<evidence type="ECO:0000256" key="3">
    <source>
        <dbReference type="ARBA" id="ARBA00022525"/>
    </source>
</evidence>
<evidence type="ECO:0000256" key="5">
    <source>
        <dbReference type="ARBA" id="ARBA00022737"/>
    </source>
</evidence>
<dbReference type="EC" id="3.2.1.67" evidence="14"/>
<keyword evidence="4 18" id="KW-0732">Signal</keyword>
<proteinExistence type="inferred from homology"/>
<evidence type="ECO:0000256" key="16">
    <source>
        <dbReference type="PROSITE-ProRule" id="PRU10052"/>
    </source>
</evidence>
<comment type="subcellular location">
    <subcellularLocation>
        <location evidence="1">Secreted</location>
    </subcellularLocation>
</comment>
<evidence type="ECO:0000313" key="20">
    <source>
        <dbReference type="Proteomes" id="UP000799118"/>
    </source>
</evidence>
<keyword evidence="20" id="KW-1185">Reference proteome</keyword>
<keyword evidence="9" id="KW-0119">Carbohydrate metabolism</keyword>
<dbReference type="SUPFAM" id="SSF51126">
    <property type="entry name" value="Pectin lyase-like"/>
    <property type="match status" value="1"/>
</dbReference>
<feature type="signal peptide" evidence="18">
    <location>
        <begin position="1"/>
        <end position="24"/>
    </location>
</feature>
<dbReference type="GO" id="GO:0016829">
    <property type="term" value="F:lyase activity"/>
    <property type="evidence" value="ECO:0007669"/>
    <property type="project" value="UniProtKB-KW"/>
</dbReference>
<dbReference type="GO" id="GO:0047911">
    <property type="term" value="F:galacturan 1,4-alpha-galacturonidase activity"/>
    <property type="evidence" value="ECO:0007669"/>
    <property type="project" value="UniProtKB-EC"/>
</dbReference>
<dbReference type="GO" id="GO:0045490">
    <property type="term" value="P:pectin catabolic process"/>
    <property type="evidence" value="ECO:0007669"/>
    <property type="project" value="UniProtKB-ARBA"/>
</dbReference>
<evidence type="ECO:0000256" key="6">
    <source>
        <dbReference type="ARBA" id="ARBA00022801"/>
    </source>
</evidence>
<keyword evidence="8" id="KW-0325">Glycoprotein</keyword>
<keyword evidence="11" id="KW-0961">Cell wall biogenesis/degradation</keyword>
<evidence type="ECO:0000256" key="2">
    <source>
        <dbReference type="ARBA" id="ARBA00008834"/>
    </source>
</evidence>
<evidence type="ECO:0000256" key="18">
    <source>
        <dbReference type="SAM" id="SignalP"/>
    </source>
</evidence>
<protein>
    <recommendedName>
        <fullName evidence="14">galacturonan 1,4-alpha-galacturonidase</fullName>
        <ecNumber evidence="14">3.2.1.67</ecNumber>
    </recommendedName>
</protein>
<evidence type="ECO:0000256" key="9">
    <source>
        <dbReference type="ARBA" id="ARBA00023277"/>
    </source>
</evidence>
<organism evidence="19 20">
    <name type="scientific">Gymnopus androsaceus JB14</name>
    <dbReference type="NCBI Taxonomy" id="1447944"/>
    <lineage>
        <taxon>Eukaryota</taxon>
        <taxon>Fungi</taxon>
        <taxon>Dikarya</taxon>
        <taxon>Basidiomycota</taxon>
        <taxon>Agaricomycotina</taxon>
        <taxon>Agaricomycetes</taxon>
        <taxon>Agaricomycetidae</taxon>
        <taxon>Agaricales</taxon>
        <taxon>Marasmiineae</taxon>
        <taxon>Omphalotaceae</taxon>
        <taxon>Gymnopus</taxon>
    </lineage>
</organism>